<keyword evidence="9 17" id="KW-0851">Voltage-gated channel</keyword>
<dbReference type="PANTHER" id="PTHR45628:SF7">
    <property type="entry name" value="VOLTAGE-DEPENDENT CALCIUM CHANNEL TYPE A SUBUNIT ALPHA-1"/>
    <property type="match status" value="1"/>
</dbReference>
<evidence type="ECO:0000256" key="17">
    <source>
        <dbReference type="RuleBase" id="RU003808"/>
    </source>
</evidence>
<evidence type="ECO:0000256" key="14">
    <source>
        <dbReference type="ARBA" id="ARBA00023303"/>
    </source>
</evidence>
<proteinExistence type="inferred from homology"/>
<keyword evidence="22" id="KW-1185">Reference proteome</keyword>
<dbReference type="InterPro" id="IPR050599">
    <property type="entry name" value="VDCC_alpha-1_subunit"/>
</dbReference>
<feature type="region of interest" description="Disordered" evidence="18">
    <location>
        <begin position="547"/>
        <end position="570"/>
    </location>
</feature>
<keyword evidence="8 17" id="KW-0106">Calcium</keyword>
<evidence type="ECO:0000256" key="4">
    <source>
        <dbReference type="ARBA" id="ARBA00022553"/>
    </source>
</evidence>
<comment type="caution">
    <text evidence="21">The sequence shown here is derived from an EMBL/GenBank/DDBJ whole genome shotgun (WGS) entry which is preliminary data.</text>
</comment>
<feature type="transmembrane region" description="Helical" evidence="19">
    <location>
        <begin position="251"/>
        <end position="270"/>
    </location>
</feature>
<dbReference type="InterPro" id="IPR002077">
    <property type="entry name" value="VDCCAlpha1"/>
</dbReference>
<evidence type="ECO:0000256" key="9">
    <source>
        <dbReference type="ARBA" id="ARBA00022882"/>
    </source>
</evidence>
<keyword evidence="4" id="KW-0597">Phosphoprotein</keyword>
<comment type="subcellular location">
    <subcellularLocation>
        <location evidence="1">Cell membrane</location>
        <topology evidence="1">Multi-pass membrane protein</topology>
    </subcellularLocation>
    <subcellularLocation>
        <location evidence="17">Membrane</location>
        <topology evidence="17">Multi-pass membrane protein</topology>
    </subcellularLocation>
</comment>
<evidence type="ECO:0000313" key="22">
    <source>
        <dbReference type="Proteomes" id="UP000481153"/>
    </source>
</evidence>
<keyword evidence="14" id="KW-0407">Ion channel</keyword>
<accession>A0A6G0XB12</accession>
<keyword evidence="13" id="KW-0325">Glycoprotein</keyword>
<dbReference type="GO" id="GO:0008331">
    <property type="term" value="F:high voltage-gated calcium channel activity"/>
    <property type="evidence" value="ECO:0007669"/>
    <property type="project" value="TreeGrafter"/>
</dbReference>
<evidence type="ECO:0000256" key="5">
    <source>
        <dbReference type="ARBA" id="ARBA00022568"/>
    </source>
</evidence>
<dbReference type="InterPro" id="IPR027359">
    <property type="entry name" value="Volt_channel_dom_sf"/>
</dbReference>
<feature type="transmembrane region" description="Helical" evidence="19">
    <location>
        <begin position="1003"/>
        <end position="1028"/>
    </location>
</feature>
<dbReference type="FunFam" id="1.10.287.70:FF:000093">
    <property type="entry name" value="Calcium channel subunit Cch1"/>
    <property type="match status" value="1"/>
</dbReference>
<gene>
    <name evidence="21" type="ORF">Ae201684_006434</name>
</gene>
<dbReference type="Gene3D" id="1.20.120.350">
    <property type="entry name" value="Voltage-gated potassium channels. Chain C"/>
    <property type="match status" value="4"/>
</dbReference>
<feature type="transmembrane region" description="Helical" evidence="19">
    <location>
        <begin position="767"/>
        <end position="786"/>
    </location>
</feature>
<feature type="transmembrane region" description="Helical" evidence="19">
    <location>
        <begin position="835"/>
        <end position="861"/>
    </location>
</feature>
<evidence type="ECO:0000256" key="10">
    <source>
        <dbReference type="ARBA" id="ARBA00022989"/>
    </source>
</evidence>
<name>A0A6G0XB12_9STRA</name>
<reference evidence="21 22" key="1">
    <citation type="submission" date="2019-07" db="EMBL/GenBank/DDBJ databases">
        <title>Genomics analysis of Aphanomyces spp. identifies a new class of oomycete effector associated with host adaptation.</title>
        <authorList>
            <person name="Gaulin E."/>
        </authorList>
    </citation>
    <scope>NUCLEOTIDE SEQUENCE [LARGE SCALE GENOMIC DNA]</scope>
    <source>
        <strain evidence="21 22">ATCC 201684</strain>
    </source>
</reference>
<feature type="transmembrane region" description="Helical" evidence="19">
    <location>
        <begin position="956"/>
        <end position="975"/>
    </location>
</feature>
<dbReference type="EMBL" id="VJMJ01000084">
    <property type="protein sequence ID" value="KAF0737258.1"/>
    <property type="molecule type" value="Genomic_DNA"/>
</dbReference>
<keyword evidence="12 19" id="KW-0472">Membrane</keyword>
<feature type="transmembrane region" description="Helical" evidence="19">
    <location>
        <begin position="1526"/>
        <end position="1551"/>
    </location>
</feature>
<organism evidence="21 22">
    <name type="scientific">Aphanomyces euteiches</name>
    <dbReference type="NCBI Taxonomy" id="100861"/>
    <lineage>
        <taxon>Eukaryota</taxon>
        <taxon>Sar</taxon>
        <taxon>Stramenopiles</taxon>
        <taxon>Oomycota</taxon>
        <taxon>Saprolegniomycetes</taxon>
        <taxon>Saprolegniales</taxon>
        <taxon>Verrucalvaceae</taxon>
        <taxon>Aphanomyces</taxon>
    </lineage>
</organism>
<dbReference type="GO" id="GO:0098703">
    <property type="term" value="P:calcium ion import across plasma membrane"/>
    <property type="evidence" value="ECO:0007669"/>
    <property type="project" value="TreeGrafter"/>
</dbReference>
<feature type="region of interest" description="Disordered" evidence="18">
    <location>
        <begin position="1748"/>
        <end position="1871"/>
    </location>
</feature>
<evidence type="ECO:0000256" key="2">
    <source>
        <dbReference type="ARBA" id="ARBA00022448"/>
    </source>
</evidence>
<dbReference type="Gene3D" id="1.10.238.10">
    <property type="entry name" value="EF-hand"/>
    <property type="match status" value="1"/>
</dbReference>
<evidence type="ECO:0000256" key="8">
    <source>
        <dbReference type="ARBA" id="ARBA00022837"/>
    </source>
</evidence>
<feature type="transmembrane region" description="Helical" evidence="19">
    <location>
        <begin position="1049"/>
        <end position="1071"/>
    </location>
</feature>
<dbReference type="PRINTS" id="PR00167">
    <property type="entry name" value="CACHANNEL"/>
</dbReference>
<evidence type="ECO:0000259" key="20">
    <source>
        <dbReference type="PROSITE" id="PS50222"/>
    </source>
</evidence>
<evidence type="ECO:0000256" key="19">
    <source>
        <dbReference type="SAM" id="Phobius"/>
    </source>
</evidence>
<evidence type="ECO:0000256" key="15">
    <source>
        <dbReference type="ARBA" id="ARBA00061395"/>
    </source>
</evidence>
<evidence type="ECO:0000256" key="13">
    <source>
        <dbReference type="ARBA" id="ARBA00023180"/>
    </source>
</evidence>
<evidence type="ECO:0000256" key="12">
    <source>
        <dbReference type="ARBA" id="ARBA00023136"/>
    </source>
</evidence>
<dbReference type="GO" id="GO:0005891">
    <property type="term" value="C:voltage-gated calcium channel complex"/>
    <property type="evidence" value="ECO:0007669"/>
    <property type="project" value="InterPro"/>
</dbReference>
<dbReference type="InterPro" id="IPR005821">
    <property type="entry name" value="Ion_trans_dom"/>
</dbReference>
<feature type="transmembrane region" description="Helical" evidence="19">
    <location>
        <begin position="1113"/>
        <end position="1137"/>
    </location>
</feature>
<dbReference type="InterPro" id="IPR002048">
    <property type="entry name" value="EF_hand_dom"/>
</dbReference>
<dbReference type="PROSITE" id="PS50222">
    <property type="entry name" value="EF_HAND_2"/>
    <property type="match status" value="1"/>
</dbReference>
<keyword evidence="3" id="KW-1003">Cell membrane</keyword>
<evidence type="ECO:0000256" key="3">
    <source>
        <dbReference type="ARBA" id="ARBA00022475"/>
    </source>
</evidence>
<dbReference type="VEuPathDB" id="FungiDB:AeMF1_011160"/>
<feature type="transmembrane region" description="Helical" evidence="19">
    <location>
        <begin position="454"/>
        <end position="478"/>
    </location>
</feature>
<dbReference type="Gene3D" id="1.10.287.70">
    <property type="match status" value="4"/>
</dbReference>
<dbReference type="GO" id="GO:0005509">
    <property type="term" value="F:calcium ion binding"/>
    <property type="evidence" value="ECO:0007669"/>
    <property type="project" value="InterPro"/>
</dbReference>
<feature type="transmembrane region" description="Helical" evidence="19">
    <location>
        <begin position="631"/>
        <end position="648"/>
    </location>
</feature>
<feature type="transmembrane region" description="Helical" evidence="19">
    <location>
        <begin position="1235"/>
        <end position="1256"/>
    </location>
</feature>
<keyword evidence="6 17" id="KW-0107">Calcium channel</keyword>
<dbReference type="PANTHER" id="PTHR45628">
    <property type="entry name" value="VOLTAGE-DEPENDENT CALCIUM CHANNEL TYPE A SUBUNIT ALPHA-1"/>
    <property type="match status" value="1"/>
</dbReference>
<comment type="similarity">
    <text evidence="15 17">Belongs to the calcium channel alpha-1 subunit (TC 1.A.1.11) family.</text>
</comment>
<feature type="domain" description="EF-hand" evidence="20">
    <location>
        <begin position="1568"/>
        <end position="1603"/>
    </location>
</feature>
<keyword evidence="5 17" id="KW-0109">Calcium transport</keyword>
<feature type="region of interest" description="Disordered" evidence="18">
    <location>
        <begin position="169"/>
        <end position="192"/>
    </location>
</feature>
<feature type="transmembrane region" description="Helical" evidence="19">
    <location>
        <begin position="660"/>
        <end position="683"/>
    </location>
</feature>
<feature type="transmembrane region" description="Helical" evidence="19">
    <location>
        <begin position="1472"/>
        <end position="1491"/>
    </location>
</feature>
<evidence type="ECO:0000313" key="21">
    <source>
        <dbReference type="EMBL" id="KAF0737258.1"/>
    </source>
</evidence>
<evidence type="ECO:0000256" key="1">
    <source>
        <dbReference type="ARBA" id="ARBA00004651"/>
    </source>
</evidence>
<dbReference type="SUPFAM" id="SSF81324">
    <property type="entry name" value="Voltage-gated potassium channels"/>
    <property type="match status" value="4"/>
</dbReference>
<keyword evidence="10 19" id="KW-1133">Transmembrane helix</keyword>
<dbReference type="Pfam" id="PF00520">
    <property type="entry name" value="Ion_trans"/>
    <property type="match status" value="4"/>
</dbReference>
<protein>
    <recommendedName>
        <fullName evidence="16">Calcium-channel protein CCH1</fullName>
    </recommendedName>
</protein>
<dbReference type="Proteomes" id="UP000481153">
    <property type="component" value="Unassembled WGS sequence"/>
</dbReference>
<feature type="transmembrane region" description="Helical" evidence="19">
    <location>
        <begin position="1430"/>
        <end position="1451"/>
    </location>
</feature>
<feature type="compositionally biased region" description="Basic residues" evidence="18">
    <location>
        <begin position="1797"/>
        <end position="1813"/>
    </location>
</feature>
<sequence>MIPLIMPMSPYKSLADDLCYEAWLDGRVIAEFSCTRQFRDVSDNIQLRETAIGQTQELVESMDAADGRKLEESLSPGGRDSLTKNAHRRLSVSEVQNIARKASQMLTNARLKHKYLQQVESSRQAKLQRQTKMEKCPPKCSHDQAENLSRVPILHRVRTHFAQVAEMARSTKTTSRHDNDSSLHSLHRHKQTLPHPSQLKKRNFLSVFSRNCSHCIHHPYFKRIAGCTIAVDMIIMAFANNNSSAFEWLSWLEFCCTLLCLTEIILYFFAMRLYKKRWAFLNVSKSRLAYAGIVIASTFTHLIIGTTKTPLRVIHGLKTYRGFTIFRSTQRIIDSVAQAMSLLANVGVLAFFFLLLFSIVGLESLAPAYEKACMLVDGELSMDERLSYPVRYCVDNSSCSASDQICGLLDKPESAQFKSFDNAFSSFLLVFQVMSQDDWVDKIMIPTMQSTSGVASLFFISIIVTLVFLVINLFVAVISTSFMSFHTSDTANHDSIKSGSRSSAPSLFDLRKMDKEKEEQHVMLVYGTTIAVENAARRGTVLDNDLDTLEATPVRPTEDSPRLKSAANTSEVLSGKSSRDLLPITTAVKLMENHMIQETPTDSAEDKFLTDLKNAPGRLGRLRRYVMSNHFSDMMVLCISLNTIVLMVEYPSMPLKAQYAVNFIEATFTFVFTFELMLRLYAYQSIRNYFSAKDRCFDAFVVVVSLVYTIFNPPHVRAFGEHKSSLGWLDNVSILRTLRIGRLMWKWNGTRKLIEAILKSGKSMKHLIIFLMHFLIVHTLLAMQLFQDIHFEEPTASTFDEFFVAFITMFQVFSGDRWAEVMQSILITLPFGGQVFVAAFFMVFFFFGQFVILNLFIAVILDNFAISEEEAYQLQLERVLAQPKELLMLEKFDEVGVRAFYQNRDMMNLENVQDIKARRFLGVSERGLDTTHSGAAHEITSLDVAKHWIGVLLQTTGFKLFIILTIFASCVALALDDPIVDHHDPIETQHHEDMSKVLDGVNYFAMTVFINEFFLKIFAHGFGLPILGEKWFKIGKYIKLNRIRRRRKLAKYYIEDPWNLLDFFLLLVSILDLTVTQKYPNLSFAKVLRVGRVLRPLRLFNQDGDMKLIMTSFAASLPAVGDVLVFCLGVFVIFGIAGRTLYSEKMYQCNDTSVKNRTMCQGFYIAYPIPESPVGILATRAWVPYRATFDNLMTSMMVLMEISSLKWIYTAHFAMSIVGQDEQPETNASIANASYFILLVFLGNFFLIRLFVGVLVEQFQRHNGTQILTSSQKCWVELERHMLLLKPKHSPPQPSNKYRNMAYKFVKSMRFEHGMTVLVLSNMIFLLVNGKHLDESTKHTLTSIDTFFLTIYSIESLLKIIAYGRHCVRDSWFLFELAILIGSYISNVSDESPTKGIGKPVTQIGRIFRVMRVMKFAKLSKGVRTVFRTFRASLGSIGNVVLLLLLLLYIFSILGRQLFGTTKLGEYLNDDLNFRTFSSSFLLLFGIMAGGDWNFVMTDCMISTGFCSTMVDDIGNTITDCGNFHAAWIFFFVFIVSIVYIFLNLFIAVILENFRSCYVKDISPVTLEDFEGYQDIFEKFDRHHKGTIPLHQLAAFLQELPPNLRVGSTGNRIAYLHLRYEIENLLMTNKSIPFFNGLLRSICIHHMGIRALSYEQQRDRVKQIFLIKERVANMLVTAMITGAVQRKRIRDKKRTMGCTAQAQADSKNSHYQYEPHPKLMAQTPASSLVSSPAKKSTLVSKRVSMVQEEMENMTSTSHDHQAEAENNSCLQPPPEIAPVGNKVANAENDESTESKSHEKKGHKKHKHHRKDKSSHHNHDSIELPMPSTPCTNEADVPLDVPTDQVLKNVDDWRGMPRRLPKLGDAPKIVPL</sequence>
<evidence type="ECO:0000256" key="11">
    <source>
        <dbReference type="ARBA" id="ARBA00023065"/>
    </source>
</evidence>
<evidence type="ECO:0000256" key="18">
    <source>
        <dbReference type="SAM" id="MobiDB-lite"/>
    </source>
</evidence>
<evidence type="ECO:0000256" key="16">
    <source>
        <dbReference type="ARBA" id="ARBA00067459"/>
    </source>
</evidence>
<evidence type="ECO:0000256" key="7">
    <source>
        <dbReference type="ARBA" id="ARBA00022692"/>
    </source>
</evidence>
<keyword evidence="2" id="KW-0813">Transport</keyword>
<keyword evidence="7 19" id="KW-0812">Transmembrane</keyword>
<feature type="transmembrane region" description="Helical" evidence="19">
    <location>
        <begin position="332"/>
        <end position="360"/>
    </location>
</feature>
<keyword evidence="11" id="KW-0406">Ion transport</keyword>
<evidence type="ECO:0000256" key="6">
    <source>
        <dbReference type="ARBA" id="ARBA00022673"/>
    </source>
</evidence>